<protein>
    <submittedName>
        <fullName evidence="1">Uncharacterized protein</fullName>
    </submittedName>
</protein>
<evidence type="ECO:0000313" key="2">
    <source>
        <dbReference type="Proteomes" id="UP000323317"/>
    </source>
</evidence>
<dbReference type="AlphaFoldDB" id="A0A5D4KE64"/>
<gene>
    <name evidence="1" type="ORF">FZC79_10305</name>
</gene>
<name>A0A5D4KE64_9BACI</name>
<dbReference type="EMBL" id="VTEH01000006">
    <property type="protein sequence ID" value="TYR75631.1"/>
    <property type="molecule type" value="Genomic_DNA"/>
</dbReference>
<comment type="caution">
    <text evidence="1">The sequence shown here is derived from an EMBL/GenBank/DDBJ whole genome shotgun (WGS) entry which is preliminary data.</text>
</comment>
<organism evidence="1 2">
    <name type="scientific">Rossellomorea vietnamensis</name>
    <dbReference type="NCBI Taxonomy" id="218284"/>
    <lineage>
        <taxon>Bacteria</taxon>
        <taxon>Bacillati</taxon>
        <taxon>Bacillota</taxon>
        <taxon>Bacilli</taxon>
        <taxon>Bacillales</taxon>
        <taxon>Bacillaceae</taxon>
        <taxon>Rossellomorea</taxon>
    </lineage>
</organism>
<accession>A0A5D4KE64</accession>
<dbReference type="Proteomes" id="UP000323317">
    <property type="component" value="Unassembled WGS sequence"/>
</dbReference>
<proteinExistence type="predicted"/>
<reference evidence="1 2" key="1">
    <citation type="submission" date="2019-08" db="EMBL/GenBank/DDBJ databases">
        <title>Bacillus genomes from the desert of Cuatro Cienegas, Coahuila.</title>
        <authorList>
            <person name="Olmedo-Alvarez G."/>
        </authorList>
    </citation>
    <scope>NUCLEOTIDE SEQUENCE [LARGE SCALE GENOMIC DNA]</scope>
    <source>
        <strain evidence="1 2">CH40_1T</strain>
    </source>
</reference>
<sequence>MLDKEIALKSIINHALQVFPKSFINNSNEIILEPKNNVYFRLEGVESELDFKCKLFAWVSRPIAKGLNKYWSPKVLKSLNRLLNTNFTKDDMHTIYDRLGNDVNTQLTIKFIESKYDLSLLERD</sequence>
<evidence type="ECO:0000313" key="1">
    <source>
        <dbReference type="EMBL" id="TYR75631.1"/>
    </source>
</evidence>